<dbReference type="SUPFAM" id="SSF111369">
    <property type="entry name" value="HlyD-like secretion proteins"/>
    <property type="match status" value="2"/>
</dbReference>
<dbReference type="Pfam" id="PF25954">
    <property type="entry name" value="Beta-barrel_RND_2"/>
    <property type="match status" value="1"/>
</dbReference>
<keyword evidence="7" id="KW-1185">Reference proteome</keyword>
<evidence type="ECO:0000313" key="6">
    <source>
        <dbReference type="EMBL" id="MFD1522377.1"/>
    </source>
</evidence>
<reference evidence="7" key="1">
    <citation type="journal article" date="2019" name="Int. J. Syst. Evol. Microbiol.">
        <title>The Global Catalogue of Microorganisms (GCM) 10K type strain sequencing project: providing services to taxonomists for standard genome sequencing and annotation.</title>
        <authorList>
            <consortium name="The Broad Institute Genomics Platform"/>
            <consortium name="The Broad Institute Genome Sequencing Center for Infectious Disease"/>
            <person name="Wu L."/>
            <person name="Ma J."/>
        </authorList>
    </citation>
    <scope>NUCLEOTIDE SEQUENCE [LARGE SCALE GENOMIC DNA]</scope>
    <source>
        <strain evidence="7">CCM 7043</strain>
    </source>
</reference>
<dbReference type="Gene3D" id="2.40.420.20">
    <property type="match status" value="1"/>
</dbReference>
<dbReference type="PANTHER" id="PTHR32347">
    <property type="entry name" value="EFFLUX SYSTEM COMPONENT YKNX-RELATED"/>
    <property type="match status" value="1"/>
</dbReference>
<organism evidence="6 7">
    <name type="scientific">Pseudonocardia yunnanensis</name>
    <dbReference type="NCBI Taxonomy" id="58107"/>
    <lineage>
        <taxon>Bacteria</taxon>
        <taxon>Bacillati</taxon>
        <taxon>Actinomycetota</taxon>
        <taxon>Actinomycetes</taxon>
        <taxon>Pseudonocardiales</taxon>
        <taxon>Pseudonocardiaceae</taxon>
        <taxon>Pseudonocardia</taxon>
    </lineage>
</organism>
<dbReference type="Gene3D" id="1.10.287.470">
    <property type="entry name" value="Helix hairpin bin"/>
    <property type="match status" value="2"/>
</dbReference>
<feature type="chain" id="PRO_5045851236" evidence="4">
    <location>
        <begin position="29"/>
        <end position="541"/>
    </location>
</feature>
<sequence length="541" mass="55824">MSRSTRRRARVTLSIAVMAVVGATACTAEQPPPPTLRVDRGTVATTVSASGTLVAITQQNLGFPQAGKLKDVLVGVGTKVEAGQELARLDDFALQQTLEQRKAGVAQQQAQLDKIRNGNSIDAAQATLDQAKNILDATEDSVDATNNANSSATDRAEKQLDFDRKSLDLAEERLDDDKKACGSGSRNSQSEDDKHNKDAEKSSTGLLGMGGQQPNASAAASPPMTPTTPPPNPACERITADKQAVEDAKRVVLSSQTTLDAARERENVDAASGRLQIENAKQSIVSAQNELDGAGSDKPSDTSAQEAAVRDAEAQVALAQRDVDNTVLRAPIAGVVSVINGATGEYVAAASGTTAMAPGSSAALPEVGASGGSGGGGPSPAPGAGTFMVLNNIDSFQLVVPFEESDASRIAPNQRVEVTVDAVPDLRADATVLAIAPSGNSATGVVRYYATIVLTEHDDRLHDGQTALANVMVQAVDNVLRVPSAATRTDAGRLVVDVRGPDGAPIPTPFQAGLVGDEFTEVVSGLTEGQELVLPQGPSTS</sequence>
<gene>
    <name evidence="6" type="ORF">ACFSJD_33115</name>
</gene>
<keyword evidence="2" id="KW-0175">Coiled coil</keyword>
<feature type="region of interest" description="Disordered" evidence="3">
    <location>
        <begin position="139"/>
        <end position="160"/>
    </location>
</feature>
<feature type="compositionally biased region" description="Polar residues" evidence="3">
    <location>
        <begin position="143"/>
        <end position="153"/>
    </location>
</feature>
<protein>
    <submittedName>
        <fullName evidence="6">Efflux RND transporter periplasmic adaptor subunit</fullName>
    </submittedName>
</protein>
<feature type="compositionally biased region" description="Basic and acidic residues" evidence="3">
    <location>
        <begin position="189"/>
        <end position="201"/>
    </location>
</feature>
<name>A0ABW4F645_9PSEU</name>
<keyword evidence="4" id="KW-0732">Signal</keyword>
<dbReference type="PANTHER" id="PTHR32347:SF23">
    <property type="entry name" value="BLL5650 PROTEIN"/>
    <property type="match status" value="1"/>
</dbReference>
<accession>A0ABW4F645</accession>
<evidence type="ECO:0000256" key="1">
    <source>
        <dbReference type="ARBA" id="ARBA00004196"/>
    </source>
</evidence>
<feature type="region of interest" description="Disordered" evidence="3">
    <location>
        <begin position="173"/>
        <end position="236"/>
    </location>
</feature>
<feature type="domain" description="CusB-like beta-barrel" evidence="5">
    <location>
        <begin position="401"/>
        <end position="471"/>
    </location>
</feature>
<feature type="signal peptide" evidence="4">
    <location>
        <begin position="1"/>
        <end position="28"/>
    </location>
</feature>
<dbReference type="EMBL" id="JBHUCO010000045">
    <property type="protein sequence ID" value="MFD1522377.1"/>
    <property type="molecule type" value="Genomic_DNA"/>
</dbReference>
<feature type="compositionally biased region" description="Pro residues" evidence="3">
    <location>
        <begin position="223"/>
        <end position="233"/>
    </location>
</feature>
<evidence type="ECO:0000256" key="2">
    <source>
        <dbReference type="ARBA" id="ARBA00023054"/>
    </source>
</evidence>
<dbReference type="InterPro" id="IPR050465">
    <property type="entry name" value="UPF0194_transport"/>
</dbReference>
<comment type="subcellular location">
    <subcellularLocation>
        <location evidence="1">Cell envelope</location>
    </subcellularLocation>
</comment>
<dbReference type="PROSITE" id="PS51257">
    <property type="entry name" value="PROKAR_LIPOPROTEIN"/>
    <property type="match status" value="1"/>
</dbReference>
<evidence type="ECO:0000313" key="7">
    <source>
        <dbReference type="Proteomes" id="UP001597114"/>
    </source>
</evidence>
<dbReference type="Gene3D" id="2.40.50.100">
    <property type="match status" value="2"/>
</dbReference>
<evidence type="ECO:0000259" key="5">
    <source>
        <dbReference type="Pfam" id="PF25954"/>
    </source>
</evidence>
<comment type="caution">
    <text evidence="6">The sequence shown here is derived from an EMBL/GenBank/DDBJ whole genome shotgun (WGS) entry which is preliminary data.</text>
</comment>
<dbReference type="Gene3D" id="2.40.30.170">
    <property type="match status" value="1"/>
</dbReference>
<dbReference type="Proteomes" id="UP001597114">
    <property type="component" value="Unassembled WGS sequence"/>
</dbReference>
<evidence type="ECO:0000256" key="4">
    <source>
        <dbReference type="SAM" id="SignalP"/>
    </source>
</evidence>
<dbReference type="InterPro" id="IPR058792">
    <property type="entry name" value="Beta-barrel_RND_2"/>
</dbReference>
<dbReference type="RefSeq" id="WP_344723740.1">
    <property type="nucleotide sequence ID" value="NZ_BAAAUS010000023.1"/>
</dbReference>
<proteinExistence type="predicted"/>
<evidence type="ECO:0000256" key="3">
    <source>
        <dbReference type="SAM" id="MobiDB-lite"/>
    </source>
</evidence>